<feature type="transmembrane region" description="Helical" evidence="9">
    <location>
        <begin position="117"/>
        <end position="139"/>
    </location>
</feature>
<feature type="transmembrane region" description="Helical" evidence="9">
    <location>
        <begin position="90"/>
        <end position="111"/>
    </location>
</feature>
<dbReference type="GO" id="GO:0005886">
    <property type="term" value="C:plasma membrane"/>
    <property type="evidence" value="ECO:0007669"/>
    <property type="project" value="UniProtKB-SubCell"/>
</dbReference>
<organism evidence="11 12">
    <name type="scientific">Actinoplanes digitatis</name>
    <dbReference type="NCBI Taxonomy" id="1868"/>
    <lineage>
        <taxon>Bacteria</taxon>
        <taxon>Bacillati</taxon>
        <taxon>Actinomycetota</taxon>
        <taxon>Actinomycetes</taxon>
        <taxon>Micromonosporales</taxon>
        <taxon>Micromonosporaceae</taxon>
        <taxon>Actinoplanes</taxon>
    </lineage>
</organism>
<evidence type="ECO:0000259" key="10">
    <source>
        <dbReference type="Pfam" id="PF00999"/>
    </source>
</evidence>
<keyword evidence="12" id="KW-1185">Reference proteome</keyword>
<gene>
    <name evidence="11" type="ORF">BJ971_004525</name>
</gene>
<evidence type="ECO:0000256" key="7">
    <source>
        <dbReference type="ARBA" id="ARBA00023065"/>
    </source>
</evidence>
<accession>A0A7W7MRY8</accession>
<protein>
    <submittedName>
        <fullName evidence="11">NhaP-type Na+/H+ or K+/H+ antiporter</fullName>
    </submittedName>
</protein>
<feature type="transmembrane region" description="Helical" evidence="9">
    <location>
        <begin position="247"/>
        <end position="266"/>
    </location>
</feature>
<evidence type="ECO:0000256" key="1">
    <source>
        <dbReference type="ARBA" id="ARBA00004651"/>
    </source>
</evidence>
<dbReference type="Pfam" id="PF00999">
    <property type="entry name" value="Na_H_Exchanger"/>
    <property type="match status" value="1"/>
</dbReference>
<feature type="transmembrane region" description="Helical" evidence="9">
    <location>
        <begin position="278"/>
        <end position="296"/>
    </location>
</feature>
<proteinExistence type="predicted"/>
<keyword evidence="5 9" id="KW-0812">Transmembrane</keyword>
<dbReference type="GO" id="GO:1902600">
    <property type="term" value="P:proton transmembrane transport"/>
    <property type="evidence" value="ECO:0007669"/>
    <property type="project" value="InterPro"/>
</dbReference>
<dbReference type="Gene3D" id="1.20.1530.20">
    <property type="match status" value="1"/>
</dbReference>
<evidence type="ECO:0000256" key="3">
    <source>
        <dbReference type="ARBA" id="ARBA00022449"/>
    </source>
</evidence>
<dbReference type="PANTHER" id="PTHR32507:SF8">
    <property type="entry name" value="CNH1P"/>
    <property type="match status" value="1"/>
</dbReference>
<feature type="transmembrane region" description="Helical" evidence="9">
    <location>
        <begin position="333"/>
        <end position="352"/>
    </location>
</feature>
<feature type="transmembrane region" description="Helical" evidence="9">
    <location>
        <begin position="364"/>
        <end position="383"/>
    </location>
</feature>
<dbReference type="InterPro" id="IPR038770">
    <property type="entry name" value="Na+/solute_symporter_sf"/>
</dbReference>
<evidence type="ECO:0000313" key="11">
    <source>
        <dbReference type="EMBL" id="MBB4763969.1"/>
    </source>
</evidence>
<evidence type="ECO:0000256" key="9">
    <source>
        <dbReference type="SAM" id="Phobius"/>
    </source>
</evidence>
<evidence type="ECO:0000256" key="5">
    <source>
        <dbReference type="ARBA" id="ARBA00022692"/>
    </source>
</evidence>
<feature type="domain" description="Cation/H+ exchanger transmembrane" evidence="10">
    <location>
        <begin position="10"/>
        <end position="387"/>
    </location>
</feature>
<sequence>MDDAAVALVMLFVFGWGLFATRLGRADLSAPIVFVTVGLLLSQVVHVVDADIPHEAIKLLAEVTLVWVLFVDASRVGLRDLRADAGLYTRLLAVGLPLTIAAGALLATWFFGDLGFWLALVVGAALAPTDAALGAAVMADPAVPERIRRVLNVESGLNDGIATPVVMFAIAGAAVAGSIQGGVDQGGGLIDLAIGLAVGVGLGAAGGRAIRVARRRGWMSEDFAGPGVLALALAAYAGTLWLDGNGFVAAFVAGLAFGNSAGRGGVKEVFYVEQTAGFVSLLTWLTFGAVAVPIVIEQIDWQVAVYAVLSLTVVRMLPVALVLIGARLSRPTVAFVGWFGPRGLASIIFALIALDELHGEADRVVAIIGTTVLFSVFAHGVSAKPLASRYGARAGVAAAPAGATQLPIRGLLHRHIPAAEPGRPAPEPGDGRAG</sequence>
<feature type="transmembrane region" description="Helical" evidence="9">
    <location>
        <begin position="223"/>
        <end position="241"/>
    </location>
</feature>
<feature type="transmembrane region" description="Helical" evidence="9">
    <location>
        <begin position="60"/>
        <end position="78"/>
    </location>
</feature>
<keyword evidence="6 9" id="KW-1133">Transmembrane helix</keyword>
<evidence type="ECO:0000256" key="8">
    <source>
        <dbReference type="ARBA" id="ARBA00023136"/>
    </source>
</evidence>
<keyword evidence="8 9" id="KW-0472">Membrane</keyword>
<dbReference type="PANTHER" id="PTHR32507">
    <property type="entry name" value="NA(+)/H(+) ANTIPORTER 1"/>
    <property type="match status" value="1"/>
</dbReference>
<dbReference type="EMBL" id="JACHNH010000001">
    <property type="protein sequence ID" value="MBB4763969.1"/>
    <property type="molecule type" value="Genomic_DNA"/>
</dbReference>
<dbReference type="GO" id="GO:0015297">
    <property type="term" value="F:antiporter activity"/>
    <property type="evidence" value="ECO:0007669"/>
    <property type="project" value="UniProtKB-KW"/>
</dbReference>
<reference evidence="11 12" key="1">
    <citation type="submission" date="2020-08" db="EMBL/GenBank/DDBJ databases">
        <title>Sequencing the genomes of 1000 actinobacteria strains.</title>
        <authorList>
            <person name="Klenk H.-P."/>
        </authorList>
    </citation>
    <scope>NUCLEOTIDE SEQUENCE [LARGE SCALE GENOMIC DNA]</scope>
    <source>
        <strain evidence="11 12">DSM 43149</strain>
    </source>
</reference>
<evidence type="ECO:0000256" key="6">
    <source>
        <dbReference type="ARBA" id="ARBA00022989"/>
    </source>
</evidence>
<dbReference type="Proteomes" id="UP000578112">
    <property type="component" value="Unassembled WGS sequence"/>
</dbReference>
<evidence type="ECO:0000256" key="2">
    <source>
        <dbReference type="ARBA" id="ARBA00022448"/>
    </source>
</evidence>
<evidence type="ECO:0000256" key="4">
    <source>
        <dbReference type="ARBA" id="ARBA00022475"/>
    </source>
</evidence>
<comment type="caution">
    <text evidence="11">The sequence shown here is derived from an EMBL/GenBank/DDBJ whole genome shotgun (WGS) entry which is preliminary data.</text>
</comment>
<dbReference type="InterPro" id="IPR006153">
    <property type="entry name" value="Cation/H_exchanger_TM"/>
</dbReference>
<feature type="transmembrane region" description="Helical" evidence="9">
    <location>
        <begin position="30"/>
        <end position="48"/>
    </location>
</feature>
<comment type="subcellular location">
    <subcellularLocation>
        <location evidence="1">Cell membrane</location>
        <topology evidence="1">Multi-pass membrane protein</topology>
    </subcellularLocation>
</comment>
<feature type="transmembrane region" description="Helical" evidence="9">
    <location>
        <begin position="192"/>
        <end position="211"/>
    </location>
</feature>
<dbReference type="RefSeq" id="WP_184995210.1">
    <property type="nucleotide sequence ID" value="NZ_BOMK01000024.1"/>
</dbReference>
<keyword evidence="2" id="KW-0813">Transport</keyword>
<name>A0A7W7MRY8_9ACTN</name>
<keyword evidence="7" id="KW-0406">Ion transport</keyword>
<feature type="transmembrane region" description="Helical" evidence="9">
    <location>
        <begin position="302"/>
        <end position="326"/>
    </location>
</feature>
<dbReference type="AlphaFoldDB" id="A0A7W7MRY8"/>
<feature type="transmembrane region" description="Helical" evidence="9">
    <location>
        <begin position="6"/>
        <end position="23"/>
    </location>
</feature>
<evidence type="ECO:0000313" key="12">
    <source>
        <dbReference type="Proteomes" id="UP000578112"/>
    </source>
</evidence>
<feature type="transmembrane region" description="Helical" evidence="9">
    <location>
        <begin position="160"/>
        <end position="180"/>
    </location>
</feature>
<keyword evidence="3" id="KW-0050">Antiport</keyword>
<keyword evidence="4" id="KW-1003">Cell membrane</keyword>